<feature type="transmembrane region" description="Helical" evidence="1">
    <location>
        <begin position="184"/>
        <end position="208"/>
    </location>
</feature>
<keyword evidence="3" id="KW-1185">Reference proteome</keyword>
<protein>
    <recommendedName>
        <fullName evidence="4">DUF3592 domain-containing protein</fullName>
    </recommendedName>
</protein>
<sequence>MGAWDKRNRRRRRLLLVGLRFLLLAAAAYGLLLCPSWVEEKYQGTKVYRNAPLCTAARQGLAVPADDCLEQLTGRVVDKATRESCTTDSNGVSSCTTDYDVRVRYERGTPWLSVSASTYRAVRRDDRAELRTWHGSVVRMVVHGHTQSYLAPAESAMLWRMAGAWALLGLVVGSLAVHRKTYAGFFAAGWLLLTFSAVAITDGVLFGSLDTPDLIVFAALSLPGLGVLVAGWRFSPWH</sequence>
<keyword evidence="1" id="KW-0472">Membrane</keyword>
<evidence type="ECO:0008006" key="4">
    <source>
        <dbReference type="Google" id="ProtNLM"/>
    </source>
</evidence>
<feature type="transmembrane region" description="Helical" evidence="1">
    <location>
        <begin position="214"/>
        <end position="234"/>
    </location>
</feature>
<proteinExistence type="predicted"/>
<evidence type="ECO:0000256" key="1">
    <source>
        <dbReference type="SAM" id="Phobius"/>
    </source>
</evidence>
<evidence type="ECO:0000313" key="3">
    <source>
        <dbReference type="Proteomes" id="UP000671836"/>
    </source>
</evidence>
<dbReference type="EMBL" id="CP071595">
    <property type="protein sequence ID" value="QSY49085.1"/>
    <property type="molecule type" value="Genomic_DNA"/>
</dbReference>
<dbReference type="RefSeq" id="WP_086571524.1">
    <property type="nucleotide sequence ID" value="NZ_CP071595.1"/>
</dbReference>
<name>A0ABX7RLH4_9ACTN</name>
<feature type="transmembrane region" description="Helical" evidence="1">
    <location>
        <begin position="157"/>
        <end position="177"/>
    </location>
</feature>
<keyword evidence="1" id="KW-1133">Transmembrane helix</keyword>
<gene>
    <name evidence="2" type="ORF">J3S04_29555</name>
</gene>
<organism evidence="2 3">
    <name type="scientific">Streptomyces griseocarneus</name>
    <dbReference type="NCBI Taxonomy" id="51201"/>
    <lineage>
        <taxon>Bacteria</taxon>
        <taxon>Bacillati</taxon>
        <taxon>Actinomycetota</taxon>
        <taxon>Actinomycetes</taxon>
        <taxon>Kitasatosporales</taxon>
        <taxon>Streptomycetaceae</taxon>
        <taxon>Streptomyces</taxon>
    </lineage>
</organism>
<evidence type="ECO:0000313" key="2">
    <source>
        <dbReference type="EMBL" id="QSY49085.1"/>
    </source>
</evidence>
<accession>A0ABX7RLH4</accession>
<reference evidence="2 3" key="1">
    <citation type="submission" date="2021-03" db="EMBL/GenBank/DDBJ databases">
        <title>Streptomyces strains.</title>
        <authorList>
            <person name="Lund M.B."/>
            <person name="Toerring T."/>
        </authorList>
    </citation>
    <scope>NUCLEOTIDE SEQUENCE [LARGE SCALE GENOMIC DNA]</scope>
    <source>
        <strain evidence="2 3">KCC S-1010</strain>
    </source>
</reference>
<keyword evidence="1" id="KW-0812">Transmembrane</keyword>
<dbReference type="Proteomes" id="UP000671836">
    <property type="component" value="Chromosome"/>
</dbReference>